<keyword evidence="7" id="KW-1185">Reference proteome</keyword>
<feature type="compositionally biased region" description="Pro residues" evidence="4">
    <location>
        <begin position="496"/>
        <end position="505"/>
    </location>
</feature>
<feature type="compositionally biased region" description="Basic and acidic residues" evidence="4">
    <location>
        <begin position="55"/>
        <end position="64"/>
    </location>
</feature>
<dbReference type="InterPro" id="IPR027417">
    <property type="entry name" value="P-loop_NTPase"/>
</dbReference>
<keyword evidence="1 3" id="KW-0547">Nucleotide-binding</keyword>
<proteinExistence type="predicted"/>
<feature type="region of interest" description="Disordered" evidence="4">
    <location>
        <begin position="33"/>
        <end position="95"/>
    </location>
</feature>
<evidence type="ECO:0000313" key="7">
    <source>
        <dbReference type="Proteomes" id="UP001501509"/>
    </source>
</evidence>
<evidence type="ECO:0000256" key="1">
    <source>
        <dbReference type="ARBA" id="ARBA00022741"/>
    </source>
</evidence>
<name>A0ABN3PVS5_9ACTN</name>
<feature type="domain" description="FtsK" evidence="5">
    <location>
        <begin position="570"/>
        <end position="763"/>
    </location>
</feature>
<evidence type="ECO:0000256" key="4">
    <source>
        <dbReference type="SAM" id="MobiDB-lite"/>
    </source>
</evidence>
<dbReference type="InterPro" id="IPR047738">
    <property type="entry name" value="SAV_2336-like_N"/>
</dbReference>
<evidence type="ECO:0000313" key="6">
    <source>
        <dbReference type="EMBL" id="GAA2603569.1"/>
    </source>
</evidence>
<organism evidence="6 7">
    <name type="scientific">Actinomadura fulvescens</name>
    <dbReference type="NCBI Taxonomy" id="46160"/>
    <lineage>
        <taxon>Bacteria</taxon>
        <taxon>Bacillati</taxon>
        <taxon>Actinomycetota</taxon>
        <taxon>Actinomycetes</taxon>
        <taxon>Streptosporangiales</taxon>
        <taxon>Thermomonosporaceae</taxon>
        <taxon>Actinomadura</taxon>
    </lineage>
</organism>
<evidence type="ECO:0000256" key="3">
    <source>
        <dbReference type="PROSITE-ProRule" id="PRU00289"/>
    </source>
</evidence>
<dbReference type="PROSITE" id="PS50901">
    <property type="entry name" value="FTSK"/>
    <property type="match status" value="2"/>
</dbReference>
<sequence length="1474" mass="158128">MTIDRLHQALDSLGPDTDARELSEILWLACHATPPQGPEGVPGPPLTPGTAHDGLPPHESDHEGAAAPHPPPPRPGQPAALHPRPSAPESGGDATEILVPTAPMLADPLAVQRALRPLKRRVASPLRTELDEGATAARIADTGLWVPVLTPAPERWLSLILVVDTGPAMRLWRPLARELTETIVRQGAFRDVHVTYLNESGRVSSSPTAPARSPTTLIDPAGRHAALVLSDCSGRHWWDGRAPRAVRAWAQTGPTAILQPLPERLWRRTAAPTTPGLASLPRPGAPNTELSFMPYDGEAPGGPPIPVLEIAPRWLSGWASLVAGAGPQPTAVAAPTATTSAPVHRERELPPEERVRRFLVTASPEAAELAAHVAVSVPSLPVMRLIQHRVLGESGPGQLAEVLLSGLLRPVGPSQYEFVRGAREALLAGLPRPEAWHTRRVLEHVSAEIERRAGSAAETFRALLPSPEGDQALPDRPFALLSPEARAFLDRSTRPTSPPPEPVEPVEPQEKPAGGRIGRLLARFLAGPTPEAAPPDLLELLGGSVSELIAKATQRPAGTVPVPIGVTDSGASLMLDGGDHLNPHVLITGAPGAGRVALLRTIVASLALTHPPQSVVFALADLGTGNAFEGLGDTPGGIVATTFGAAEAALLATALTDEIERRETGLRDELLPTLPALFVVVDEFGPALARSPSLAEVLERLVEQGARLGIKLVLASTEAPPSFAEWQTSRIVLQNEAGVGHLYLRGFPPTRFRVAKAPSELASILDRMWRGDEWRVEEWRRDEWVPVTLGTNEEGPVRLDVMDGLVPGHGLIVDEQASGRSEVTRRLVTELAAAHPPERINFLLADYSAGATFAGGFEELPHVADVVVGIEDDPGLADRLQEALLRELDRRQGFLDQATARAWHHYQTAAARDASFPPLPALFVLVNGVDRLTAARPDFDEVIGQLVARGPLLGVQLTMISTGGTLTPRHTPDWHVTASAERGRVYLRKGSIAFEMTRPGRDVLALARAMSAYGSEAHWLMPRRRPGQVTLDDALAPVRVSVQSSSVQAQLTALAERELERLHGNEPPRHLHLAFTGPQLAGKKPAARAYASALIQLGVLRKPGIVESTWQGLTLHDISEAYGGLLYVEDNGEGPVGDAEAGAMMERLRPEAVVVFGGESEAVARFLRDHPAIAASVDATVTFEPPSTTGMDSDLRLQDLDLGERLGMGGMSTLYSMIRLSDEMLYKEYRGQTTETDADAVGRLVSFPATLGPDLRELLLSQTAWPVARVMDGDRLAGVVVPRAPERFYGRFGPRGADSVRVRDLSYLLYQRRTTWGESETPPDAADRIEIVRRIAALFGLLHEHSLVVGDVSPTGVLWCASPMSVYLLDCDGMRFAGAPLGRAALETVDWDDPLGLDETASLDSDRYKLALLITRVLARSAHVRPGQAFEFVEGVPPRIAANVSNLFTRAAGPRGTRPTASEWVQALSEGTEG</sequence>
<dbReference type="InterPro" id="IPR002543">
    <property type="entry name" value="FtsK_dom"/>
</dbReference>
<feature type="region of interest" description="Disordered" evidence="4">
    <location>
        <begin position="330"/>
        <end position="350"/>
    </location>
</feature>
<evidence type="ECO:0000256" key="2">
    <source>
        <dbReference type="ARBA" id="ARBA00022840"/>
    </source>
</evidence>
<dbReference type="RefSeq" id="WP_344543298.1">
    <property type="nucleotide sequence ID" value="NZ_BAAATD010000005.1"/>
</dbReference>
<feature type="binding site" evidence="3">
    <location>
        <begin position="814"/>
        <end position="821"/>
    </location>
    <ligand>
        <name>ATP</name>
        <dbReference type="ChEBI" id="CHEBI:30616"/>
    </ligand>
</feature>
<protein>
    <recommendedName>
        <fullName evidence="5">FtsK domain-containing protein</fullName>
    </recommendedName>
</protein>
<reference evidence="7" key="1">
    <citation type="journal article" date="2019" name="Int. J. Syst. Evol. Microbiol.">
        <title>The Global Catalogue of Microorganisms (GCM) 10K type strain sequencing project: providing services to taxonomists for standard genome sequencing and annotation.</title>
        <authorList>
            <consortium name="The Broad Institute Genomics Platform"/>
            <consortium name="The Broad Institute Genome Sequencing Center for Infectious Disease"/>
            <person name="Wu L."/>
            <person name="Ma J."/>
        </authorList>
    </citation>
    <scope>NUCLEOTIDE SEQUENCE [LARGE SCALE GENOMIC DNA]</scope>
    <source>
        <strain evidence="7">JCM 6833</strain>
    </source>
</reference>
<dbReference type="PANTHER" id="PTHR22683:SF1">
    <property type="entry name" value="TYPE VII SECRETION SYSTEM PROTEIN ESSC"/>
    <property type="match status" value="1"/>
</dbReference>
<accession>A0ABN3PVS5</accession>
<gene>
    <name evidence="6" type="ORF">GCM10010411_42100</name>
</gene>
<dbReference type="Gene3D" id="3.40.50.300">
    <property type="entry name" value="P-loop containing nucleotide triphosphate hydrolases"/>
    <property type="match status" value="2"/>
</dbReference>
<feature type="compositionally biased region" description="Low complexity" evidence="4">
    <location>
        <begin position="330"/>
        <end position="342"/>
    </location>
</feature>
<keyword evidence="2 3" id="KW-0067">ATP-binding</keyword>
<feature type="binding site" evidence="3">
    <location>
        <begin position="589"/>
        <end position="596"/>
    </location>
    <ligand>
        <name>ATP</name>
        <dbReference type="ChEBI" id="CHEBI:30616"/>
    </ligand>
</feature>
<evidence type="ECO:0000259" key="5">
    <source>
        <dbReference type="PROSITE" id="PS50901"/>
    </source>
</evidence>
<comment type="caution">
    <text evidence="6">The sequence shown here is derived from an EMBL/GenBank/DDBJ whole genome shotgun (WGS) entry which is preliminary data.</text>
</comment>
<dbReference type="EMBL" id="BAAATD010000005">
    <property type="protein sequence ID" value="GAA2603569.1"/>
    <property type="molecule type" value="Genomic_DNA"/>
</dbReference>
<feature type="domain" description="FtsK" evidence="5">
    <location>
        <begin position="794"/>
        <end position="996"/>
    </location>
</feature>
<dbReference type="Pfam" id="PF01580">
    <property type="entry name" value="FtsK_SpoIIIE"/>
    <property type="match status" value="2"/>
</dbReference>
<dbReference type="PANTHER" id="PTHR22683">
    <property type="entry name" value="SPORULATION PROTEIN RELATED"/>
    <property type="match status" value="1"/>
</dbReference>
<feature type="compositionally biased region" description="Pro residues" evidence="4">
    <location>
        <begin position="35"/>
        <end position="47"/>
    </location>
</feature>
<dbReference type="SUPFAM" id="SSF52540">
    <property type="entry name" value="P-loop containing nucleoside triphosphate hydrolases"/>
    <property type="match status" value="1"/>
</dbReference>
<dbReference type="NCBIfam" id="NF041121">
    <property type="entry name" value="SAV_2336_NTERM"/>
    <property type="match status" value="1"/>
</dbReference>
<dbReference type="Proteomes" id="UP001501509">
    <property type="component" value="Unassembled WGS sequence"/>
</dbReference>
<dbReference type="InterPro" id="IPR050206">
    <property type="entry name" value="FtsK/SpoIIIE/SftA"/>
</dbReference>
<feature type="region of interest" description="Disordered" evidence="4">
    <location>
        <begin position="490"/>
        <end position="513"/>
    </location>
</feature>